<dbReference type="PROSITE" id="PS50987">
    <property type="entry name" value="HTH_ARSR_2"/>
    <property type="match status" value="1"/>
</dbReference>
<protein>
    <submittedName>
        <fullName evidence="6">Transcriptional regulator, ArsR family</fullName>
    </submittedName>
</protein>
<dbReference type="PRINTS" id="PR00778">
    <property type="entry name" value="HTHARSR"/>
</dbReference>
<sequence length="125" mass="14139">MKARNAMAEKTTDNQKIDNQKLEKPPGSVDTFVEAAECLKTLAHPVRLRVVQLLLHGRYTVGEIAEDCGIPDNVASEHLRLLQRCRFLNSEREGRFVYYTVAEPHLEKLMACIEGRFLPCGANSR</sequence>
<keyword evidence="3" id="KW-0804">Transcription</keyword>
<dbReference type="SUPFAM" id="SSF46785">
    <property type="entry name" value="Winged helix' DNA-binding domain"/>
    <property type="match status" value="1"/>
</dbReference>
<dbReference type="eggNOG" id="COG0640">
    <property type="taxonomic scope" value="Bacteria"/>
</dbReference>
<dbReference type="SMART" id="SM00418">
    <property type="entry name" value="HTH_ARSR"/>
    <property type="match status" value="1"/>
</dbReference>
<gene>
    <name evidence="6" type="ordered locus">Plabr_2488</name>
</gene>
<dbReference type="CDD" id="cd00090">
    <property type="entry name" value="HTH_ARSR"/>
    <property type="match status" value="1"/>
</dbReference>
<name>F0SPT9_RUBBR</name>
<evidence type="ECO:0000256" key="3">
    <source>
        <dbReference type="ARBA" id="ARBA00023163"/>
    </source>
</evidence>
<evidence type="ECO:0000259" key="5">
    <source>
        <dbReference type="PROSITE" id="PS50987"/>
    </source>
</evidence>
<dbReference type="STRING" id="756272.Plabr_2488"/>
<dbReference type="GO" id="GO:0003677">
    <property type="term" value="F:DNA binding"/>
    <property type="evidence" value="ECO:0007669"/>
    <property type="project" value="UniProtKB-KW"/>
</dbReference>
<dbReference type="HOGENOM" id="CLU_097806_6_2_0"/>
<proteinExistence type="predicted"/>
<evidence type="ECO:0000256" key="4">
    <source>
        <dbReference type="SAM" id="MobiDB-lite"/>
    </source>
</evidence>
<feature type="domain" description="HTH arsR-type" evidence="5">
    <location>
        <begin position="27"/>
        <end position="121"/>
    </location>
</feature>
<dbReference type="PANTHER" id="PTHR43132:SF2">
    <property type="entry name" value="ARSENICAL RESISTANCE OPERON REPRESSOR ARSR-RELATED"/>
    <property type="match status" value="1"/>
</dbReference>
<feature type="compositionally biased region" description="Basic and acidic residues" evidence="4">
    <location>
        <begin position="10"/>
        <end position="24"/>
    </location>
</feature>
<evidence type="ECO:0000256" key="2">
    <source>
        <dbReference type="ARBA" id="ARBA00023125"/>
    </source>
</evidence>
<keyword evidence="1" id="KW-0805">Transcription regulation</keyword>
<keyword evidence="2" id="KW-0238">DNA-binding</keyword>
<accession>F0SPT9</accession>
<dbReference type="InterPro" id="IPR036388">
    <property type="entry name" value="WH-like_DNA-bd_sf"/>
</dbReference>
<dbReference type="KEGG" id="pbs:Plabr_2488"/>
<dbReference type="Proteomes" id="UP000006860">
    <property type="component" value="Chromosome"/>
</dbReference>
<evidence type="ECO:0000313" key="7">
    <source>
        <dbReference type="Proteomes" id="UP000006860"/>
    </source>
</evidence>
<dbReference type="Gene3D" id="1.10.10.10">
    <property type="entry name" value="Winged helix-like DNA-binding domain superfamily/Winged helix DNA-binding domain"/>
    <property type="match status" value="1"/>
</dbReference>
<feature type="region of interest" description="Disordered" evidence="4">
    <location>
        <begin position="1"/>
        <end position="26"/>
    </location>
</feature>
<dbReference type="Pfam" id="PF12840">
    <property type="entry name" value="HTH_20"/>
    <property type="match status" value="1"/>
</dbReference>
<dbReference type="InterPro" id="IPR036390">
    <property type="entry name" value="WH_DNA-bd_sf"/>
</dbReference>
<dbReference type="NCBIfam" id="NF033788">
    <property type="entry name" value="HTH_metalloreg"/>
    <property type="match status" value="1"/>
</dbReference>
<dbReference type="GO" id="GO:0003700">
    <property type="term" value="F:DNA-binding transcription factor activity"/>
    <property type="evidence" value="ECO:0007669"/>
    <property type="project" value="InterPro"/>
</dbReference>
<dbReference type="InterPro" id="IPR011991">
    <property type="entry name" value="ArsR-like_HTH"/>
</dbReference>
<organism evidence="6 7">
    <name type="scientific">Rubinisphaera brasiliensis (strain ATCC 49424 / DSM 5305 / JCM 21570 / IAM 15109 / NBRC 103401 / IFAM 1448)</name>
    <name type="common">Planctomyces brasiliensis</name>
    <dbReference type="NCBI Taxonomy" id="756272"/>
    <lineage>
        <taxon>Bacteria</taxon>
        <taxon>Pseudomonadati</taxon>
        <taxon>Planctomycetota</taxon>
        <taxon>Planctomycetia</taxon>
        <taxon>Planctomycetales</taxon>
        <taxon>Planctomycetaceae</taxon>
        <taxon>Rubinisphaera</taxon>
    </lineage>
</organism>
<dbReference type="InterPro" id="IPR051011">
    <property type="entry name" value="Metal_resp_trans_reg"/>
</dbReference>
<keyword evidence="7" id="KW-1185">Reference proteome</keyword>
<dbReference type="InterPro" id="IPR001845">
    <property type="entry name" value="HTH_ArsR_DNA-bd_dom"/>
</dbReference>
<evidence type="ECO:0000256" key="1">
    <source>
        <dbReference type="ARBA" id="ARBA00023015"/>
    </source>
</evidence>
<evidence type="ECO:0000313" key="6">
    <source>
        <dbReference type="EMBL" id="ADY60089.1"/>
    </source>
</evidence>
<dbReference type="AlphaFoldDB" id="F0SPT9"/>
<dbReference type="EMBL" id="CP002546">
    <property type="protein sequence ID" value="ADY60089.1"/>
    <property type="molecule type" value="Genomic_DNA"/>
</dbReference>
<dbReference type="PANTHER" id="PTHR43132">
    <property type="entry name" value="ARSENICAL RESISTANCE OPERON REPRESSOR ARSR-RELATED"/>
    <property type="match status" value="1"/>
</dbReference>
<reference evidence="7" key="1">
    <citation type="submission" date="2011-02" db="EMBL/GenBank/DDBJ databases">
        <title>The complete genome of Planctomyces brasiliensis DSM 5305.</title>
        <authorList>
            <person name="Lucas S."/>
            <person name="Copeland A."/>
            <person name="Lapidus A."/>
            <person name="Bruce D."/>
            <person name="Goodwin L."/>
            <person name="Pitluck S."/>
            <person name="Kyrpides N."/>
            <person name="Mavromatis K."/>
            <person name="Pagani I."/>
            <person name="Ivanova N."/>
            <person name="Ovchinnikova G."/>
            <person name="Lu M."/>
            <person name="Detter J.C."/>
            <person name="Han C."/>
            <person name="Land M."/>
            <person name="Hauser L."/>
            <person name="Markowitz V."/>
            <person name="Cheng J.-F."/>
            <person name="Hugenholtz P."/>
            <person name="Woyke T."/>
            <person name="Wu D."/>
            <person name="Tindall B."/>
            <person name="Pomrenke H.G."/>
            <person name="Brambilla E."/>
            <person name="Klenk H.-P."/>
            <person name="Eisen J.A."/>
        </authorList>
    </citation>
    <scope>NUCLEOTIDE SEQUENCE [LARGE SCALE GENOMIC DNA]</scope>
    <source>
        <strain evidence="7">ATCC 49424 / DSM 5305 / JCM 21570 / NBRC 103401 / IFAM 1448</strain>
    </source>
</reference>